<reference evidence="1" key="2">
    <citation type="journal article" date="2015" name="Fish Shellfish Immunol.">
        <title>Early steps in the European eel (Anguilla anguilla)-Vibrio vulnificus interaction in the gills: Role of the RtxA13 toxin.</title>
        <authorList>
            <person name="Callol A."/>
            <person name="Pajuelo D."/>
            <person name="Ebbesson L."/>
            <person name="Teles M."/>
            <person name="MacKenzie S."/>
            <person name="Amaro C."/>
        </authorList>
    </citation>
    <scope>NUCLEOTIDE SEQUENCE</scope>
</reference>
<proteinExistence type="predicted"/>
<protein>
    <submittedName>
        <fullName evidence="1">Uncharacterized protein</fullName>
    </submittedName>
</protein>
<dbReference type="EMBL" id="GBXM01087877">
    <property type="protein sequence ID" value="JAH20700.1"/>
    <property type="molecule type" value="Transcribed_RNA"/>
</dbReference>
<sequence>MVRWDSCSFKYSPTRKWYANINMYTEAACLRKKKKASVKPDLLNTYSYLHVVIITIPVS</sequence>
<dbReference type="AlphaFoldDB" id="A0A0E9QWS0"/>
<reference evidence="1" key="1">
    <citation type="submission" date="2014-11" db="EMBL/GenBank/DDBJ databases">
        <authorList>
            <person name="Amaro Gonzalez C."/>
        </authorList>
    </citation>
    <scope>NUCLEOTIDE SEQUENCE</scope>
</reference>
<accession>A0A0E9QWS0</accession>
<evidence type="ECO:0000313" key="1">
    <source>
        <dbReference type="EMBL" id="JAH20700.1"/>
    </source>
</evidence>
<organism evidence="1">
    <name type="scientific">Anguilla anguilla</name>
    <name type="common">European freshwater eel</name>
    <name type="synonym">Muraena anguilla</name>
    <dbReference type="NCBI Taxonomy" id="7936"/>
    <lineage>
        <taxon>Eukaryota</taxon>
        <taxon>Metazoa</taxon>
        <taxon>Chordata</taxon>
        <taxon>Craniata</taxon>
        <taxon>Vertebrata</taxon>
        <taxon>Euteleostomi</taxon>
        <taxon>Actinopterygii</taxon>
        <taxon>Neopterygii</taxon>
        <taxon>Teleostei</taxon>
        <taxon>Anguilliformes</taxon>
        <taxon>Anguillidae</taxon>
        <taxon>Anguilla</taxon>
    </lineage>
</organism>
<name>A0A0E9QWS0_ANGAN</name>